<dbReference type="NCBIfam" id="TIGR02960">
    <property type="entry name" value="SigX5"/>
    <property type="match status" value="1"/>
</dbReference>
<keyword evidence="9" id="KW-1185">Reference proteome</keyword>
<keyword evidence="5" id="KW-0804">Transcription</keyword>
<dbReference type="Gene3D" id="3.10.450.50">
    <property type="match status" value="1"/>
</dbReference>
<dbReference type="Gene3D" id="1.10.10.10">
    <property type="entry name" value="Winged helix-like DNA-binding domain superfamily/Winged helix DNA-binding domain"/>
    <property type="match status" value="1"/>
</dbReference>
<dbReference type="EMBL" id="SHKR01000018">
    <property type="protein sequence ID" value="RZU01795.1"/>
    <property type="molecule type" value="Genomic_DNA"/>
</dbReference>
<evidence type="ECO:0000259" key="6">
    <source>
        <dbReference type="Pfam" id="PF04542"/>
    </source>
</evidence>
<proteinExistence type="inferred from homology"/>
<dbReference type="InterPro" id="IPR014305">
    <property type="entry name" value="RNA_pol_sigma-G_actinobac"/>
</dbReference>
<dbReference type="PANTHER" id="PTHR43133">
    <property type="entry name" value="RNA POLYMERASE ECF-TYPE SIGMA FACTO"/>
    <property type="match status" value="1"/>
</dbReference>
<dbReference type="InterPro" id="IPR013324">
    <property type="entry name" value="RNA_pol_sigma_r3/r4-like"/>
</dbReference>
<organism evidence="8 9">
    <name type="scientific">Kribbella rubisoli</name>
    <dbReference type="NCBI Taxonomy" id="3075929"/>
    <lineage>
        <taxon>Bacteria</taxon>
        <taxon>Bacillati</taxon>
        <taxon>Actinomycetota</taxon>
        <taxon>Actinomycetes</taxon>
        <taxon>Propionibacteriales</taxon>
        <taxon>Kribbellaceae</taxon>
        <taxon>Kribbella</taxon>
    </lineage>
</organism>
<dbReference type="SUPFAM" id="SSF88659">
    <property type="entry name" value="Sigma3 and sigma4 domains of RNA polymerase sigma factors"/>
    <property type="match status" value="1"/>
</dbReference>
<dbReference type="SUPFAM" id="SSF88946">
    <property type="entry name" value="Sigma2 domain of RNA polymerase sigma factors"/>
    <property type="match status" value="1"/>
</dbReference>
<dbReference type="RefSeq" id="WP_130449843.1">
    <property type="nucleotide sequence ID" value="NZ_SHKR01000018.1"/>
</dbReference>
<feature type="domain" description="RNA polymerase sigma-70 region 2" evidence="6">
    <location>
        <begin position="20"/>
        <end position="87"/>
    </location>
</feature>
<name>A0A4Q7VYW4_9ACTN</name>
<dbReference type="SUPFAM" id="SSF54427">
    <property type="entry name" value="NTF2-like"/>
    <property type="match status" value="1"/>
</dbReference>
<dbReference type="InterPro" id="IPR039425">
    <property type="entry name" value="RNA_pol_sigma-70-like"/>
</dbReference>
<dbReference type="NCBIfam" id="NF006089">
    <property type="entry name" value="PRK08241.1"/>
    <property type="match status" value="1"/>
</dbReference>
<dbReference type="AlphaFoldDB" id="A0A4Q7VYW4"/>
<dbReference type="GO" id="GO:0016987">
    <property type="term" value="F:sigma factor activity"/>
    <property type="evidence" value="ECO:0007669"/>
    <property type="project" value="UniProtKB-KW"/>
</dbReference>
<dbReference type="InterPro" id="IPR013249">
    <property type="entry name" value="RNA_pol_sigma70_r4_t2"/>
</dbReference>
<protein>
    <submittedName>
        <fullName evidence="8">RNA polymerase sigma-70 factor (ECF subfamily)</fullName>
    </submittedName>
</protein>
<feature type="domain" description="RNA polymerase sigma factor 70 region 4 type 2" evidence="7">
    <location>
        <begin position="132"/>
        <end position="178"/>
    </location>
</feature>
<reference evidence="8 9" key="1">
    <citation type="journal article" date="2015" name="Stand. Genomic Sci.">
        <title>Genomic Encyclopedia of Bacterial and Archaeal Type Strains, Phase III: the genomes of soil and plant-associated and newly described type strains.</title>
        <authorList>
            <person name="Whitman W.B."/>
            <person name="Woyke T."/>
            <person name="Klenk H.P."/>
            <person name="Zhou Y."/>
            <person name="Lilburn T.G."/>
            <person name="Beck B.J."/>
            <person name="De Vos P."/>
            <person name="Vandamme P."/>
            <person name="Eisen J.A."/>
            <person name="Garrity G."/>
            <person name="Hugenholtz P."/>
            <person name="Kyrpides N.C."/>
        </authorList>
    </citation>
    <scope>NUCLEOTIDE SEQUENCE [LARGE SCALE GENOMIC DNA]</scope>
    <source>
        <strain evidence="8 9">VKM Ac-2540</strain>
    </source>
</reference>
<sequence>MTTLEEAAFAGDEAAFADLAGRHRRELHVHCYRMLASYDDAEDAVQETLLRAWRSRDQYDGRTYFRAWLYRIATNVCLDVTRRQTRRSTSPGDMVWLQPYPDRLLDEIAPPADQPDAVAVDRETIELTFLIALQALPARQRAALIARDVLGWSASETAGLLETSVAAANSALQRARVTMQQRLPARRSDWSAPRPTAEEREVLDRFIDAHQRCDAAAAIAIAAEDLRISMPPDQLTFDGLAACLPLFERGMGPKRDGEWKLVPTSANRLPAAASYLMRPGDTVWRAFKLDVLWVSDHKIVEITTFGYSRFPAFGLPDRLTP</sequence>
<comment type="subunit">
    <text evidence="2">Interacts transiently with the RNA polymerase catalytic core formed by RpoA, RpoB, RpoC and RpoZ (2 alpha, 1 beta, 1 beta' and 1 omega subunit) to form the RNA polymerase holoenzyme that can initiate transcription.</text>
</comment>
<dbReference type="InterPro" id="IPR014284">
    <property type="entry name" value="RNA_pol_sigma-70_dom"/>
</dbReference>
<evidence type="ECO:0000256" key="2">
    <source>
        <dbReference type="ARBA" id="ARBA00011344"/>
    </source>
</evidence>
<dbReference type="NCBIfam" id="TIGR02937">
    <property type="entry name" value="sigma70-ECF"/>
    <property type="match status" value="1"/>
</dbReference>
<dbReference type="PANTHER" id="PTHR43133:SF65">
    <property type="entry name" value="ECF RNA POLYMERASE SIGMA FACTOR SIGG"/>
    <property type="match status" value="1"/>
</dbReference>
<dbReference type="GO" id="GO:0003677">
    <property type="term" value="F:DNA binding"/>
    <property type="evidence" value="ECO:0007669"/>
    <property type="project" value="InterPro"/>
</dbReference>
<evidence type="ECO:0000256" key="4">
    <source>
        <dbReference type="ARBA" id="ARBA00023082"/>
    </source>
</evidence>
<dbReference type="Gene3D" id="1.10.1740.10">
    <property type="match status" value="1"/>
</dbReference>
<dbReference type="Pfam" id="PF04542">
    <property type="entry name" value="Sigma70_r2"/>
    <property type="match status" value="1"/>
</dbReference>
<dbReference type="InterPro" id="IPR013325">
    <property type="entry name" value="RNA_pol_sigma_r2"/>
</dbReference>
<gene>
    <name evidence="8" type="ORF">EV645_7891</name>
</gene>
<keyword evidence="4" id="KW-0731">Sigma factor</keyword>
<comment type="caution">
    <text evidence="8">The sequence shown here is derived from an EMBL/GenBank/DDBJ whole genome shotgun (WGS) entry which is preliminary data.</text>
</comment>
<dbReference type="InterPro" id="IPR036388">
    <property type="entry name" value="WH-like_DNA-bd_sf"/>
</dbReference>
<evidence type="ECO:0000259" key="7">
    <source>
        <dbReference type="Pfam" id="PF08281"/>
    </source>
</evidence>
<evidence type="ECO:0000256" key="1">
    <source>
        <dbReference type="ARBA" id="ARBA00010641"/>
    </source>
</evidence>
<comment type="similarity">
    <text evidence="1">Belongs to the sigma-70 factor family. ECF subfamily.</text>
</comment>
<dbReference type="InterPro" id="IPR007627">
    <property type="entry name" value="RNA_pol_sigma70_r2"/>
</dbReference>
<dbReference type="Proteomes" id="UP000292027">
    <property type="component" value="Unassembled WGS sequence"/>
</dbReference>
<evidence type="ECO:0000256" key="5">
    <source>
        <dbReference type="ARBA" id="ARBA00023163"/>
    </source>
</evidence>
<evidence type="ECO:0000313" key="9">
    <source>
        <dbReference type="Proteomes" id="UP000292027"/>
    </source>
</evidence>
<dbReference type="Pfam" id="PF08281">
    <property type="entry name" value="Sigma70_r4_2"/>
    <property type="match status" value="1"/>
</dbReference>
<dbReference type="InterPro" id="IPR032710">
    <property type="entry name" value="NTF2-like_dom_sf"/>
</dbReference>
<evidence type="ECO:0000313" key="8">
    <source>
        <dbReference type="EMBL" id="RZU01795.1"/>
    </source>
</evidence>
<evidence type="ECO:0000256" key="3">
    <source>
        <dbReference type="ARBA" id="ARBA00023015"/>
    </source>
</evidence>
<dbReference type="GO" id="GO:0006352">
    <property type="term" value="P:DNA-templated transcription initiation"/>
    <property type="evidence" value="ECO:0007669"/>
    <property type="project" value="InterPro"/>
</dbReference>
<dbReference type="OrthoDB" id="6689546at2"/>
<accession>A0A4Q7VYW4</accession>
<keyword evidence="3" id="KW-0805">Transcription regulation</keyword>